<evidence type="ECO:0000313" key="3">
    <source>
        <dbReference type="Proteomes" id="UP000053331"/>
    </source>
</evidence>
<evidence type="ECO:0000313" key="2">
    <source>
        <dbReference type="EMBL" id="KDS90406.1"/>
    </source>
</evidence>
<accession>A0A081ESL8</accession>
<name>A0A081ESL8_9EURY</name>
<comment type="caution">
    <text evidence="2">The sequence shown here is derived from an EMBL/GenBank/DDBJ whole genome shotgun (WGS) entry which is preliminary data.</text>
</comment>
<organism evidence="2 3">
    <name type="scientific">Halorubrum saccharovorum</name>
    <dbReference type="NCBI Taxonomy" id="2248"/>
    <lineage>
        <taxon>Archaea</taxon>
        <taxon>Methanobacteriati</taxon>
        <taxon>Methanobacteriota</taxon>
        <taxon>Stenosarchaea group</taxon>
        <taxon>Halobacteria</taxon>
        <taxon>Halobacteriales</taxon>
        <taxon>Haloferacaceae</taxon>
        <taxon>Halorubrum</taxon>
    </lineage>
</organism>
<dbReference type="Pfam" id="PF20068">
    <property type="entry name" value="Amphi-Trp"/>
    <property type="match status" value="1"/>
</dbReference>
<dbReference type="EMBL" id="JNFH02000151">
    <property type="protein sequence ID" value="KDS90406.1"/>
    <property type="molecule type" value="Genomic_DNA"/>
</dbReference>
<protein>
    <recommendedName>
        <fullName evidence="1">Amphi-Trp domain-containing protein</fullName>
    </recommendedName>
</protein>
<dbReference type="NCBIfam" id="TIGR04354">
    <property type="entry name" value="amphi-Trp"/>
    <property type="match status" value="1"/>
</dbReference>
<dbReference type="InterPro" id="IPR027598">
    <property type="entry name" value="Amphi-Trp_dom"/>
</dbReference>
<evidence type="ECO:0000259" key="1">
    <source>
        <dbReference type="Pfam" id="PF20068"/>
    </source>
</evidence>
<dbReference type="Proteomes" id="UP000053331">
    <property type="component" value="Unassembled WGS sequence"/>
</dbReference>
<feature type="domain" description="Amphi-Trp" evidence="1">
    <location>
        <begin position="1"/>
        <end position="96"/>
    </location>
</feature>
<reference evidence="2 3" key="1">
    <citation type="journal article" date="2015" name="Genome Announc.">
        <title>Draft genome sequence of a Halorubrum H3 strain isolated from the burlinskoye salt lake (Altai Krai, Russia).</title>
        <authorList>
            <person name="Rozanov A.S."/>
            <person name="Bryanskaya A.V."/>
            <person name="Malup T.K."/>
            <person name="Kotenko A.V."/>
            <person name="Peltek S.E."/>
        </authorList>
    </citation>
    <scope>NUCLEOTIDE SEQUENCE [LARGE SCALE GENOMIC DNA]</scope>
    <source>
        <strain evidence="2 3">H3</strain>
    </source>
</reference>
<dbReference type="RefSeq" id="WP_050027142.1">
    <property type="nucleotide sequence ID" value="NZ_JNFH02000151.1"/>
</dbReference>
<sequence length="96" mass="10585">MPEEVLFESESRRTRAEIAAYLRTVADSLESGSALTLKQGERSVTMDPPARPAFEVKAEREGPADGPGELSVEFELEWDEESEGVDDGENAELEIE</sequence>
<keyword evidence="3" id="KW-1185">Reference proteome</keyword>
<dbReference type="OrthoDB" id="194858at2157"/>
<proteinExistence type="predicted"/>
<gene>
    <name evidence="2" type="ORF">FK85_15005</name>
</gene>
<dbReference type="AlphaFoldDB" id="A0A081ESL8"/>